<dbReference type="SMART" id="SM00248">
    <property type="entry name" value="ANK"/>
    <property type="match status" value="3"/>
</dbReference>
<dbReference type="OrthoDB" id="70519at2759"/>
<dbReference type="PROSITE" id="PS50297">
    <property type="entry name" value="ANK_REP_REGION"/>
    <property type="match status" value="1"/>
</dbReference>
<dbReference type="SUPFAM" id="SSF48403">
    <property type="entry name" value="Ankyrin repeat"/>
    <property type="match status" value="1"/>
</dbReference>
<reference evidence="4" key="1">
    <citation type="journal article" date="2013" name="Nature">
        <title>The genomes of four tapeworm species reveal adaptations to parasitism.</title>
        <authorList>
            <person name="Tsai I.J."/>
            <person name="Zarowiecki M."/>
            <person name="Holroyd N."/>
            <person name="Garciarrubio A."/>
            <person name="Sanchez-Flores A."/>
            <person name="Brooks K.L."/>
            <person name="Tracey A."/>
            <person name="Bobes R.J."/>
            <person name="Fragoso G."/>
            <person name="Sciutto E."/>
            <person name="Aslett M."/>
            <person name="Beasley H."/>
            <person name="Bennett H.M."/>
            <person name="Cai J."/>
            <person name="Camicia F."/>
            <person name="Clark R."/>
            <person name="Cucher M."/>
            <person name="De Silva N."/>
            <person name="Day T.A."/>
            <person name="Deplazes P."/>
            <person name="Estrada K."/>
            <person name="Fernandez C."/>
            <person name="Holland P.W."/>
            <person name="Hou J."/>
            <person name="Hu S."/>
            <person name="Huckvale T."/>
            <person name="Hung S.S."/>
            <person name="Kamenetzky L."/>
            <person name="Keane J.A."/>
            <person name="Kiss F."/>
            <person name="Koziol U."/>
            <person name="Lambert O."/>
            <person name="Liu K."/>
            <person name="Luo X."/>
            <person name="Luo Y."/>
            <person name="Macchiaroli N."/>
            <person name="Nichol S."/>
            <person name="Paps J."/>
            <person name="Parkinson J."/>
            <person name="Pouchkina-Stantcheva N."/>
            <person name="Riddiford N."/>
            <person name="Rosenzvit M."/>
            <person name="Salinas G."/>
            <person name="Wasmuth J.D."/>
            <person name="Zamanian M."/>
            <person name="Zheng Y."/>
            <person name="Cai X."/>
            <person name="Soberon X."/>
            <person name="Olson P.D."/>
            <person name="Laclette J.P."/>
            <person name="Brehm K."/>
            <person name="Berriman M."/>
            <person name="Garciarrubio A."/>
            <person name="Bobes R.J."/>
            <person name="Fragoso G."/>
            <person name="Sanchez-Flores A."/>
            <person name="Estrada K."/>
            <person name="Cevallos M.A."/>
            <person name="Morett E."/>
            <person name="Gonzalez V."/>
            <person name="Portillo T."/>
            <person name="Ochoa-Leyva A."/>
            <person name="Jose M.V."/>
            <person name="Sciutto E."/>
            <person name="Landa A."/>
            <person name="Jimenez L."/>
            <person name="Valdes V."/>
            <person name="Carrero J.C."/>
            <person name="Larralde C."/>
            <person name="Morales-Montor J."/>
            <person name="Limon-Lason J."/>
            <person name="Soberon X."/>
            <person name="Laclette J.P."/>
        </authorList>
    </citation>
    <scope>NUCLEOTIDE SEQUENCE [LARGE SCALE GENOMIC DNA]</scope>
</reference>
<dbReference type="PANTHER" id="PTHR24171">
    <property type="entry name" value="ANKYRIN REPEAT DOMAIN-CONTAINING PROTEIN 39-RELATED"/>
    <property type="match status" value="1"/>
</dbReference>
<dbReference type="PROSITE" id="PS50088">
    <property type="entry name" value="ANK_REPEAT"/>
    <property type="match status" value="1"/>
</dbReference>
<evidence type="ECO:0000313" key="5">
    <source>
        <dbReference type="Proteomes" id="UP000017246"/>
    </source>
</evidence>
<dbReference type="eggNOG" id="KOG0504">
    <property type="taxonomic scope" value="Eukaryota"/>
</dbReference>
<dbReference type="OMA" id="HKACASG"/>
<dbReference type="EMBL" id="LN902843">
    <property type="protein sequence ID" value="CDI97002.1"/>
    <property type="molecule type" value="Genomic_DNA"/>
</dbReference>
<accession>A0A087VXV8</accession>
<dbReference type="InterPro" id="IPR002110">
    <property type="entry name" value="Ankyrin_rpt"/>
</dbReference>
<dbReference type="InterPro" id="IPR036770">
    <property type="entry name" value="Ankyrin_rpt-contain_sf"/>
</dbReference>
<dbReference type="Pfam" id="PF12796">
    <property type="entry name" value="Ank_2"/>
    <property type="match status" value="1"/>
</dbReference>
<dbReference type="Gene3D" id="1.25.40.20">
    <property type="entry name" value="Ankyrin repeat-containing domain"/>
    <property type="match status" value="2"/>
</dbReference>
<evidence type="ECO:0000256" key="1">
    <source>
        <dbReference type="ARBA" id="ARBA00022737"/>
    </source>
</evidence>
<dbReference type="Proteomes" id="UP000017246">
    <property type="component" value="Unassembled WGS sequence"/>
</dbReference>
<feature type="repeat" description="ANK" evidence="3">
    <location>
        <begin position="55"/>
        <end position="87"/>
    </location>
</feature>
<dbReference type="PANTHER" id="PTHR24171:SF9">
    <property type="entry name" value="ANKYRIN REPEAT DOMAIN-CONTAINING PROTEIN 39"/>
    <property type="match status" value="1"/>
</dbReference>
<dbReference type="STRING" id="6211.A0A087VXV8"/>
<organism evidence="4 5">
    <name type="scientific">Echinococcus multilocularis</name>
    <name type="common">Fox tapeworm</name>
    <dbReference type="NCBI Taxonomy" id="6211"/>
    <lineage>
        <taxon>Eukaryota</taxon>
        <taxon>Metazoa</taxon>
        <taxon>Spiralia</taxon>
        <taxon>Lophotrochozoa</taxon>
        <taxon>Platyhelminthes</taxon>
        <taxon>Cestoda</taxon>
        <taxon>Eucestoda</taxon>
        <taxon>Cyclophyllidea</taxon>
        <taxon>Taeniidae</taxon>
        <taxon>Echinococcus</taxon>
    </lineage>
</organism>
<evidence type="ECO:0000256" key="3">
    <source>
        <dbReference type="PROSITE-ProRule" id="PRU00023"/>
    </source>
</evidence>
<sequence length="172" mass="18655">MGERHVCQTRSTPCSQTLEEMDFERGPWNCAIFGKTDRLLQLLGRGVEVDSRDPFGFTPLHYAAKNGKLEICKVLLAHGANVAATTRCGKATPLHRAAYSGNLSIVELLCSHAKRNGDVSLVGMLDADGQTCLHAAARGSSSPVFYWLSNEYPELVPIRDNAGKTAGELLPQ</sequence>
<keyword evidence="5" id="KW-1185">Reference proteome</keyword>
<evidence type="ECO:0000256" key="2">
    <source>
        <dbReference type="ARBA" id="ARBA00023043"/>
    </source>
</evidence>
<name>A0A087VXV8_ECHMU</name>
<keyword evidence="2 3" id="KW-0040">ANK repeat</keyword>
<dbReference type="AlphaFoldDB" id="A0A087VXV8"/>
<proteinExistence type="predicted"/>
<keyword evidence="1" id="KW-0677">Repeat</keyword>
<protein>
    <submittedName>
        <fullName evidence="4">Ankyrin repeat domain containing protein 39</fullName>
    </submittedName>
</protein>
<gene>
    <name evidence="4" type="ORF">EmuJ_000074400</name>
</gene>
<evidence type="ECO:0000313" key="4">
    <source>
        <dbReference type="EMBL" id="CDI97002.1"/>
    </source>
</evidence>
<reference evidence="4" key="2">
    <citation type="submission" date="2015-11" db="EMBL/GenBank/DDBJ databases">
        <authorList>
            <person name="Zhang Y."/>
            <person name="Guo Z."/>
        </authorList>
    </citation>
    <scope>NUCLEOTIDE SEQUENCE</scope>
</reference>